<gene>
    <name evidence="2" type="ORF">SAMN02745784_02261</name>
</gene>
<feature type="domain" description="Histidine kinase/HSP90-like ATPase" evidence="1">
    <location>
        <begin position="2"/>
        <end position="56"/>
    </location>
</feature>
<keyword evidence="2" id="KW-0808">Transferase</keyword>
<name>A0A1M4XHS5_9FIRM</name>
<dbReference type="SUPFAM" id="SSF55874">
    <property type="entry name" value="ATPase domain of HSP90 chaperone/DNA topoisomerase II/histidine kinase"/>
    <property type="match status" value="1"/>
</dbReference>
<dbReference type="EMBL" id="FQTY01000011">
    <property type="protein sequence ID" value="SHE92951.1"/>
    <property type="molecule type" value="Genomic_DNA"/>
</dbReference>
<evidence type="ECO:0000259" key="1">
    <source>
        <dbReference type="Pfam" id="PF02518"/>
    </source>
</evidence>
<sequence>MERAFLNVLSNATRYAKTTIKIICEGKEENIVISIIDDGNGISNKDLPHICHKLDTVLRIFFPNVLFIINTDGKLRQNS</sequence>
<accession>A0A1M4XHS5</accession>
<dbReference type="AlphaFoldDB" id="A0A1M4XHS5"/>
<proteinExistence type="predicted"/>
<dbReference type="Gene3D" id="3.30.565.10">
    <property type="entry name" value="Histidine kinase-like ATPase, C-terminal domain"/>
    <property type="match status" value="1"/>
</dbReference>
<keyword evidence="3" id="KW-1185">Reference proteome</keyword>
<dbReference type="InterPro" id="IPR036890">
    <property type="entry name" value="HATPase_C_sf"/>
</dbReference>
<protein>
    <submittedName>
        <fullName evidence="2">Histidine kinase-, DNA gyrase B-, and HSP90-like ATPase</fullName>
    </submittedName>
</protein>
<dbReference type="Pfam" id="PF02518">
    <property type="entry name" value="HATPase_c"/>
    <property type="match status" value="1"/>
</dbReference>
<dbReference type="GO" id="GO:0016301">
    <property type="term" value="F:kinase activity"/>
    <property type="evidence" value="ECO:0007669"/>
    <property type="project" value="UniProtKB-KW"/>
</dbReference>
<keyword evidence="2" id="KW-0418">Kinase</keyword>
<evidence type="ECO:0000313" key="3">
    <source>
        <dbReference type="Proteomes" id="UP000184114"/>
    </source>
</evidence>
<dbReference type="InterPro" id="IPR003594">
    <property type="entry name" value="HATPase_dom"/>
</dbReference>
<dbReference type="Proteomes" id="UP000184114">
    <property type="component" value="Unassembled WGS sequence"/>
</dbReference>
<evidence type="ECO:0000313" key="2">
    <source>
        <dbReference type="EMBL" id="SHE92951.1"/>
    </source>
</evidence>
<reference evidence="3" key="1">
    <citation type="submission" date="2016-11" db="EMBL/GenBank/DDBJ databases">
        <authorList>
            <person name="Varghese N."/>
            <person name="Submissions S."/>
        </authorList>
    </citation>
    <scope>NUCLEOTIDE SEQUENCE [LARGE SCALE GENOMIC DNA]</scope>
    <source>
        <strain evidence="3">DSM 18095</strain>
    </source>
</reference>
<organism evidence="2 3">
    <name type="scientific">Tissierella praeacuta DSM 18095</name>
    <dbReference type="NCBI Taxonomy" id="1123404"/>
    <lineage>
        <taxon>Bacteria</taxon>
        <taxon>Bacillati</taxon>
        <taxon>Bacillota</taxon>
        <taxon>Tissierellia</taxon>
        <taxon>Tissierellales</taxon>
        <taxon>Tissierellaceae</taxon>
        <taxon>Tissierella</taxon>
    </lineage>
</organism>
<dbReference type="STRING" id="1123404.SAMN02745784_02261"/>